<name>A0AAD1KS30_9ACTN</name>
<protein>
    <submittedName>
        <fullName evidence="1">Uncharacterized protein</fullName>
    </submittedName>
</protein>
<organism evidence="1 2">
    <name type="scientific">Cutibacterium modestum</name>
    <dbReference type="NCBI Taxonomy" id="2559073"/>
    <lineage>
        <taxon>Bacteria</taxon>
        <taxon>Bacillati</taxon>
        <taxon>Actinomycetota</taxon>
        <taxon>Actinomycetes</taxon>
        <taxon>Propionibacteriales</taxon>
        <taxon>Propionibacteriaceae</taxon>
        <taxon>Cutibacterium</taxon>
    </lineage>
</organism>
<evidence type="ECO:0000313" key="2">
    <source>
        <dbReference type="Proteomes" id="UP000825072"/>
    </source>
</evidence>
<dbReference type="Proteomes" id="UP000825072">
    <property type="component" value="Chromosome 1"/>
</dbReference>
<proteinExistence type="predicted"/>
<sequence>MLLDNANLTHYIARSFSRPENSDPNYTLNYGEPIIVPNGKTRYLARPTDVA</sequence>
<gene>
    <name evidence="1" type="ORF">KB1_25130</name>
</gene>
<dbReference type="AlphaFoldDB" id="A0AAD1KS30"/>
<reference evidence="1" key="1">
    <citation type="submission" date="2021-06" db="EMBL/GenBank/DDBJ databases">
        <title>Genome sequence of Cutibacterium modestum strain KB17-24694.</title>
        <authorList>
            <person name="Dekio I."/>
            <person name="Asahina A."/>
            <person name="Nishida M."/>
        </authorList>
    </citation>
    <scope>NUCLEOTIDE SEQUENCE</scope>
    <source>
        <strain evidence="1">KB17-24694</strain>
    </source>
</reference>
<evidence type="ECO:0000313" key="1">
    <source>
        <dbReference type="EMBL" id="BCY26523.1"/>
    </source>
</evidence>
<accession>A0AAD1KS30</accession>
<dbReference type="EMBL" id="AP024747">
    <property type="protein sequence ID" value="BCY26523.1"/>
    <property type="molecule type" value="Genomic_DNA"/>
</dbReference>